<protein>
    <recommendedName>
        <fullName evidence="4">WSC domain-containing protein</fullName>
    </recommendedName>
</protein>
<feature type="domain" description="WSC" evidence="4">
    <location>
        <begin position="917"/>
        <end position="1012"/>
    </location>
</feature>
<keyword evidence="6" id="KW-1185">Reference proteome</keyword>
<dbReference type="PROSITE" id="PS51212">
    <property type="entry name" value="WSC"/>
    <property type="match status" value="3"/>
</dbReference>
<gene>
    <name evidence="5" type="ORF">HYALB_00007653</name>
</gene>
<evidence type="ECO:0000313" key="6">
    <source>
        <dbReference type="Proteomes" id="UP000701801"/>
    </source>
</evidence>
<keyword evidence="3" id="KW-0732">Signal</keyword>
<feature type="region of interest" description="Disordered" evidence="2">
    <location>
        <begin position="1032"/>
        <end position="1071"/>
    </location>
</feature>
<dbReference type="PANTHER" id="PTHR45964:SF5">
    <property type="entry name" value="WSCD FAMILY MEMBER CG9164"/>
    <property type="match status" value="1"/>
</dbReference>
<evidence type="ECO:0000313" key="5">
    <source>
        <dbReference type="EMBL" id="CAG8970985.1"/>
    </source>
</evidence>
<dbReference type="InterPro" id="IPR013783">
    <property type="entry name" value="Ig-like_fold"/>
</dbReference>
<feature type="signal peptide" evidence="3">
    <location>
        <begin position="1"/>
        <end position="17"/>
    </location>
</feature>
<proteinExistence type="predicted"/>
<evidence type="ECO:0000256" key="1">
    <source>
        <dbReference type="ARBA" id="ARBA00022737"/>
    </source>
</evidence>
<dbReference type="InterPro" id="IPR051589">
    <property type="entry name" value="Sialate-O-sulfotransferase"/>
</dbReference>
<keyword evidence="1" id="KW-0677">Repeat</keyword>
<feature type="compositionally biased region" description="Low complexity" evidence="2">
    <location>
        <begin position="1035"/>
        <end position="1054"/>
    </location>
</feature>
<feature type="chain" id="PRO_5040249486" description="WSC domain-containing protein" evidence="3">
    <location>
        <begin position="18"/>
        <end position="1472"/>
    </location>
</feature>
<dbReference type="SMART" id="SM00321">
    <property type="entry name" value="WSC"/>
    <property type="match status" value="3"/>
</dbReference>
<evidence type="ECO:0000256" key="2">
    <source>
        <dbReference type="SAM" id="MobiDB-lite"/>
    </source>
</evidence>
<organism evidence="5 6">
    <name type="scientific">Hymenoscyphus albidus</name>
    <dbReference type="NCBI Taxonomy" id="595503"/>
    <lineage>
        <taxon>Eukaryota</taxon>
        <taxon>Fungi</taxon>
        <taxon>Dikarya</taxon>
        <taxon>Ascomycota</taxon>
        <taxon>Pezizomycotina</taxon>
        <taxon>Leotiomycetes</taxon>
        <taxon>Helotiales</taxon>
        <taxon>Helotiaceae</taxon>
        <taxon>Hymenoscyphus</taxon>
    </lineage>
</organism>
<dbReference type="PANTHER" id="PTHR45964">
    <property type="entry name" value="WSCD FAMILY MEMBER CG9164"/>
    <property type="match status" value="1"/>
</dbReference>
<dbReference type="Proteomes" id="UP000701801">
    <property type="component" value="Unassembled WGS sequence"/>
</dbReference>
<reference evidence="5" key="1">
    <citation type="submission" date="2021-07" db="EMBL/GenBank/DDBJ databases">
        <authorList>
            <person name="Durling M."/>
        </authorList>
    </citation>
    <scope>NUCLEOTIDE SEQUENCE</scope>
</reference>
<feature type="domain" description="WSC" evidence="4">
    <location>
        <begin position="1340"/>
        <end position="1452"/>
    </location>
</feature>
<evidence type="ECO:0000259" key="4">
    <source>
        <dbReference type="PROSITE" id="PS51212"/>
    </source>
</evidence>
<dbReference type="Pfam" id="PF01822">
    <property type="entry name" value="WSC"/>
    <property type="match status" value="3"/>
</dbReference>
<name>A0A9N9L9F9_9HELO</name>
<dbReference type="InterPro" id="IPR002889">
    <property type="entry name" value="WSC_carb-bd"/>
</dbReference>
<dbReference type="OrthoDB" id="5985073at2759"/>
<sequence>MRSILILLAVLATAVHSLAPTDEIQDADPAQSSYLSNHNMDPSIVGSLSFGILWKNQYGLKERWYAKPLVYTPPGASQLVFLASAMNVIRTVDAVNGTLLNSRTLQPPFLQIDIGCTDIPDYIGVIGTPIIDPSTSTAYFFSKGYKNGASNGGPVNGIYKFYAVDVQTLKDRPGFPILIDGNFADNDHARYFIGGTVLQRTSVTMIGNVVIGGFGGHCDLFNYTGMLVAVSKSPGVGVTSLYAMESSPGAPPVVSDITVQQGGKAGIWQAGQGFATDGNRLFLVTGNGEGHNNGDVPASGRTPLSTLDEVVASFTVSDAGKLSLSDYFEPYEYLSMDAGDRDLGSGGVTLLDPDVFKGAGVSRIGIALGKNGKAYIMNANNLGGFKQGPGGNIFAGAGSYPLEGGYIYFTPVGYPTVCYKIGHDSQGAPLFTLVGQTAVAGAGRVGIGTPTITTNNNKPGTGILWITDPNAGVRAFHAVPVNGVLTQIPITPTGGLNKFLRPAFGDGRLYVSDSNGNVICLGSPVALPLKCSSPIDFGNTPIGSTNTKTINCTALIGINSINGCVTGDKTWQCSNSTLPKGPLTQGAQFSFPVTWNLTQASINDAQNASFGKILPGVFSTSLNIYTSNAVLKYSEILPISLSGTTVSKSAFLTVAPPEVDFGGIVIGSDGAKTGSSAAVIVSNVGTETLTFLGLAWTKSVDSGDGPVKYTNITDGNLGSGFSSTSLPKVGQTLTTGQSLTIPLKFLATVTGAYSTFLQIWSTGGTEYILLTGSASTAAIANISVSTVEGGWDYSNPVVMNFGIVRAGSTQSRSIRICNSGGTALHITKSKPPIDTELFAPNSAVDLHEAQSIDVNSCALGQVSISAAPLGVNRLDHKVSDVWILNTDDLNFGVHDVQISANIVTNQTGPLLQNGSAQYLYLGCYNDGNGRQLQKQFSSPDNENGQCQTTCFKAGYMFAGTEYHTECWCGNKAPIALRYTPESAKECSFSCPGNTAQACGGAGSFASIYYDRTKYTPGPDSIPIGAQLPASSLVVSQPGESSTSSSNSDTTSLISAPASQTADSTLTSPESATTTSISVSISQTEATSISEPVTLSSISISASETVGSTSTASNPITAASSLSLSVPQTIESPSTFESSVALSSPISTALPSSGSGSTSNSQQLTTLSPISGTSTLIFSSVTSATLAPSSVPSIGAFKFAGCYTEATTGRALSEKNQSNEHMTIEACASFCQGYTMFGLEYGKECYCGNKLNAGSISAPESSCSLACKANTLQYCGGFSRLSLYSNVNGGPELSSSNAISSTIGQIITSTTTSNSLTTANTLLTSTTSLLSKPTTTTLIQGFTPLGCFSDPAGGPFTGHNMPKLFSNDSMTPSLCISSALARLSATPATTYAYVALEYGRECYAHTAAPSPQPTNLVGSKACTFPCKGNLGGEKEKEKEKCGARNMYNLWVATSVGEVAWTKTGGVSTTGTSV</sequence>
<evidence type="ECO:0000256" key="3">
    <source>
        <dbReference type="SAM" id="SignalP"/>
    </source>
</evidence>
<comment type="caution">
    <text evidence="5">The sequence shown here is derived from an EMBL/GenBank/DDBJ whole genome shotgun (WGS) entry which is preliminary data.</text>
</comment>
<dbReference type="EMBL" id="CAJVRM010000004">
    <property type="protein sequence ID" value="CAG8970985.1"/>
    <property type="molecule type" value="Genomic_DNA"/>
</dbReference>
<dbReference type="Gene3D" id="2.60.40.10">
    <property type="entry name" value="Immunoglobulins"/>
    <property type="match status" value="1"/>
</dbReference>
<feature type="compositionally biased region" description="Polar residues" evidence="2">
    <location>
        <begin position="1056"/>
        <end position="1069"/>
    </location>
</feature>
<feature type="domain" description="WSC" evidence="4">
    <location>
        <begin position="1195"/>
        <end position="1286"/>
    </location>
</feature>
<accession>A0A9N9L9F9</accession>